<feature type="transmembrane region" description="Helical" evidence="7">
    <location>
        <begin position="12"/>
        <end position="28"/>
    </location>
</feature>
<keyword evidence="2" id="KW-1003">Cell membrane</keyword>
<keyword evidence="7" id="KW-1133">Transmembrane helix</keyword>
<comment type="caution">
    <text evidence="8">The sequence shown here is derived from an EMBL/GenBank/DDBJ whole genome shotgun (WGS) entry which is preliminary data.</text>
</comment>
<name>A0ABV6YWY3_UNCC1</name>
<dbReference type="CDD" id="cd07984">
    <property type="entry name" value="LPLAT_LABLAT-like"/>
    <property type="match status" value="1"/>
</dbReference>
<evidence type="ECO:0000256" key="5">
    <source>
        <dbReference type="ARBA" id="ARBA00023136"/>
    </source>
</evidence>
<dbReference type="GO" id="GO:0016746">
    <property type="term" value="F:acyltransferase activity"/>
    <property type="evidence" value="ECO:0007669"/>
    <property type="project" value="UniProtKB-KW"/>
</dbReference>
<evidence type="ECO:0000256" key="3">
    <source>
        <dbReference type="ARBA" id="ARBA00022519"/>
    </source>
</evidence>
<dbReference type="EMBL" id="JBHPBY010000116">
    <property type="protein sequence ID" value="MFC1850683.1"/>
    <property type="molecule type" value="Genomic_DNA"/>
</dbReference>
<evidence type="ECO:0000256" key="4">
    <source>
        <dbReference type="ARBA" id="ARBA00022679"/>
    </source>
</evidence>
<dbReference type="PANTHER" id="PTHR30606">
    <property type="entry name" value="LIPID A BIOSYNTHESIS LAUROYL ACYLTRANSFERASE"/>
    <property type="match status" value="1"/>
</dbReference>
<dbReference type="Proteomes" id="UP001594351">
    <property type="component" value="Unassembled WGS sequence"/>
</dbReference>
<evidence type="ECO:0000313" key="9">
    <source>
        <dbReference type="Proteomes" id="UP001594351"/>
    </source>
</evidence>
<evidence type="ECO:0000256" key="1">
    <source>
        <dbReference type="ARBA" id="ARBA00004533"/>
    </source>
</evidence>
<evidence type="ECO:0000313" key="8">
    <source>
        <dbReference type="EMBL" id="MFC1850683.1"/>
    </source>
</evidence>
<evidence type="ECO:0000256" key="2">
    <source>
        <dbReference type="ARBA" id="ARBA00022475"/>
    </source>
</evidence>
<keyword evidence="9" id="KW-1185">Reference proteome</keyword>
<dbReference type="PANTHER" id="PTHR30606:SF10">
    <property type="entry name" value="PHOSPHATIDYLINOSITOL MANNOSIDE ACYLTRANSFERASE"/>
    <property type="match status" value="1"/>
</dbReference>
<evidence type="ECO:0000256" key="7">
    <source>
        <dbReference type="SAM" id="Phobius"/>
    </source>
</evidence>
<gene>
    <name evidence="8" type="ORF">ACFL27_10870</name>
</gene>
<sequence>MMMSQNRVYNRVIQFFVNSLVGIFYFVAPILPRKFLRAAAVVVITPIFLFRPKYRKAVVNNLRIILKPTPSDYVLNRLVFTLLCNFGRYFVDLFYFRKKSEETINLFLDEVHGVPDFEKTLSLGKGAVLLTAHLGNWELGGYFLGRKKLAINVVYFPDRFSKIESFRSQSRKEMHVKEINVGEGTFAGLPIIRALRENEIVAMQGDRDFRGDGVPVRFFDRMVKFPSGPVMCAMAAKSPLVPVFILSTPQGKYKIIAQPPLFTSGDLKNQAHVQQNVQQVATVIEQMILQYPEQWYCFYPFFTP</sequence>
<keyword evidence="4" id="KW-0808">Transferase</keyword>
<keyword evidence="6 8" id="KW-0012">Acyltransferase</keyword>
<proteinExistence type="predicted"/>
<feature type="transmembrane region" description="Helical" evidence="7">
    <location>
        <begin position="74"/>
        <end position="91"/>
    </location>
</feature>
<comment type="subcellular location">
    <subcellularLocation>
        <location evidence="1">Cell inner membrane</location>
    </subcellularLocation>
</comment>
<protein>
    <submittedName>
        <fullName evidence="8">Lysophospholipid acyltransferase family protein</fullName>
    </submittedName>
</protein>
<dbReference type="InterPro" id="IPR004960">
    <property type="entry name" value="LipA_acyltrans"/>
</dbReference>
<keyword evidence="5 7" id="KW-0472">Membrane</keyword>
<accession>A0ABV6YWY3</accession>
<organism evidence="8 9">
    <name type="scientific">candidate division CSSED10-310 bacterium</name>
    <dbReference type="NCBI Taxonomy" id="2855610"/>
    <lineage>
        <taxon>Bacteria</taxon>
        <taxon>Bacteria division CSSED10-310</taxon>
    </lineage>
</organism>
<evidence type="ECO:0000256" key="6">
    <source>
        <dbReference type="ARBA" id="ARBA00023315"/>
    </source>
</evidence>
<keyword evidence="3" id="KW-0997">Cell inner membrane</keyword>
<dbReference type="Pfam" id="PF03279">
    <property type="entry name" value="Lip_A_acyltrans"/>
    <property type="match status" value="1"/>
</dbReference>
<reference evidence="8 9" key="1">
    <citation type="submission" date="2024-09" db="EMBL/GenBank/DDBJ databases">
        <title>Laminarin stimulates single cell rates of sulfate reduction while oxygen inhibits transcriptomic activity in coastal marine sediment.</title>
        <authorList>
            <person name="Lindsay M."/>
            <person name="Orcutt B."/>
            <person name="Emerson D."/>
            <person name="Stepanauskas R."/>
            <person name="D'Angelo T."/>
        </authorList>
    </citation>
    <scope>NUCLEOTIDE SEQUENCE [LARGE SCALE GENOMIC DNA]</scope>
    <source>
        <strain evidence="8">SAG AM-311-K15</strain>
    </source>
</reference>
<keyword evidence="7" id="KW-0812">Transmembrane</keyword>
<feature type="transmembrane region" description="Helical" evidence="7">
    <location>
        <begin position="35"/>
        <end position="54"/>
    </location>
</feature>